<keyword evidence="1" id="KW-1133">Transmembrane helix</keyword>
<sequence>MTAHGYLMTFLMLQSAILSPKTANTGGFVPTHVEPIHQQSPFSLVQRTMNESPGAWNVPTISTLLRGLITARRLNSIRVLVVLLLLLLPFVRLIFFTLSRETRVEGEECRMGWLWLIYESIFRILVVVSTPHWVHRER</sequence>
<dbReference type="EMBL" id="GGFM01010355">
    <property type="protein sequence ID" value="MBW31106.1"/>
    <property type="molecule type" value="Transcribed_RNA"/>
</dbReference>
<evidence type="ECO:0000256" key="2">
    <source>
        <dbReference type="SAM" id="SignalP"/>
    </source>
</evidence>
<keyword evidence="1" id="KW-0812">Transmembrane</keyword>
<feature type="transmembrane region" description="Helical" evidence="1">
    <location>
        <begin position="76"/>
        <end position="95"/>
    </location>
</feature>
<protein>
    <submittedName>
        <fullName evidence="3">Putative secreted peptide</fullName>
    </submittedName>
</protein>
<evidence type="ECO:0000313" key="3">
    <source>
        <dbReference type="EMBL" id="MBW31106.1"/>
    </source>
</evidence>
<keyword evidence="1" id="KW-0472">Membrane</keyword>
<accession>A0A2M3ZRC3</accession>
<feature type="transmembrane region" description="Helical" evidence="1">
    <location>
        <begin position="115"/>
        <end position="134"/>
    </location>
</feature>
<feature type="chain" id="PRO_5014656301" evidence="2">
    <location>
        <begin position="24"/>
        <end position="138"/>
    </location>
</feature>
<proteinExistence type="predicted"/>
<organism evidence="3">
    <name type="scientific">Anopheles braziliensis</name>
    <dbReference type="NCBI Taxonomy" id="58242"/>
    <lineage>
        <taxon>Eukaryota</taxon>
        <taxon>Metazoa</taxon>
        <taxon>Ecdysozoa</taxon>
        <taxon>Arthropoda</taxon>
        <taxon>Hexapoda</taxon>
        <taxon>Insecta</taxon>
        <taxon>Pterygota</taxon>
        <taxon>Neoptera</taxon>
        <taxon>Endopterygota</taxon>
        <taxon>Diptera</taxon>
        <taxon>Nematocera</taxon>
        <taxon>Culicoidea</taxon>
        <taxon>Culicidae</taxon>
        <taxon>Anophelinae</taxon>
        <taxon>Anopheles</taxon>
    </lineage>
</organism>
<feature type="signal peptide" evidence="2">
    <location>
        <begin position="1"/>
        <end position="23"/>
    </location>
</feature>
<reference evidence="3" key="1">
    <citation type="submission" date="2018-01" db="EMBL/GenBank/DDBJ databases">
        <title>An insight into the sialome of Amazonian anophelines.</title>
        <authorList>
            <person name="Ribeiro J.M."/>
            <person name="Scarpassa V."/>
            <person name="Calvo E."/>
        </authorList>
    </citation>
    <scope>NUCLEOTIDE SEQUENCE</scope>
    <source>
        <tissue evidence="3">Salivary glands</tissue>
    </source>
</reference>
<evidence type="ECO:0000256" key="1">
    <source>
        <dbReference type="SAM" id="Phobius"/>
    </source>
</evidence>
<keyword evidence="2" id="KW-0732">Signal</keyword>
<name>A0A2M3ZRC3_9DIPT</name>
<dbReference type="AlphaFoldDB" id="A0A2M3ZRC3"/>